<dbReference type="PANTHER" id="PTHR45228:SF8">
    <property type="entry name" value="TWO-COMPONENT RESPONSE REGULATOR-RELATED"/>
    <property type="match status" value="1"/>
</dbReference>
<accession>K6Y2M7</accession>
<keyword evidence="5" id="KW-1185">Reference proteome</keyword>
<dbReference type="InterPro" id="IPR052020">
    <property type="entry name" value="Cyclic_di-GMP/3'3'-cGAMP_PDE"/>
</dbReference>
<proteinExistence type="predicted"/>
<evidence type="ECO:0000313" key="5">
    <source>
        <dbReference type="Proteomes" id="UP000006251"/>
    </source>
</evidence>
<reference evidence="5" key="1">
    <citation type="journal article" date="2014" name="Environ. Microbiol.">
        <title>Comparative genomics of the marine bacterial genus Glaciecola reveals the high degree of genomic diversity and genomic characteristic for cold adaptation.</title>
        <authorList>
            <person name="Qin Q.L."/>
            <person name="Xie B.B."/>
            <person name="Yu Y."/>
            <person name="Shu Y.L."/>
            <person name="Rong J.C."/>
            <person name="Zhang Y.J."/>
            <person name="Zhao D.L."/>
            <person name="Chen X.L."/>
            <person name="Zhang X.Y."/>
            <person name="Chen B."/>
            <person name="Zhou B.C."/>
            <person name="Zhang Y.Z."/>
        </authorList>
    </citation>
    <scope>NUCLEOTIDE SEQUENCE [LARGE SCALE GENOMIC DNA]</scope>
    <source>
        <strain evidence="5">ACAM 615</strain>
    </source>
</reference>
<dbReference type="EMBL" id="BAEQ01000004">
    <property type="protein sequence ID" value="GAC27079.1"/>
    <property type="molecule type" value="Genomic_DNA"/>
</dbReference>
<dbReference type="PROSITE" id="PS51832">
    <property type="entry name" value="HD_GYP"/>
    <property type="match status" value="1"/>
</dbReference>
<dbReference type="GO" id="GO:0000160">
    <property type="term" value="P:phosphorelay signal transduction system"/>
    <property type="evidence" value="ECO:0007669"/>
    <property type="project" value="InterPro"/>
</dbReference>
<gene>
    <name evidence="4" type="ORF">GPAL_0198</name>
</gene>
<dbReference type="Gene3D" id="1.10.3210.10">
    <property type="entry name" value="Hypothetical protein af1432"/>
    <property type="match status" value="1"/>
</dbReference>
<dbReference type="RefSeq" id="WP_006008292.1">
    <property type="nucleotide sequence ID" value="NZ_AUAV01000013.1"/>
</dbReference>
<sequence>MSDIKNELSKSPIFRVLFIDDEANILRTMKRIFHGKPFKLVLADNAQKAFEFMQTNTVHVVVSDMRMPGMSGSEFLAKVAKDFPQTYRIVLSGFADLESTLEVINKGQVHRFLQKPWNNEELIKAVENGITQYRLVSKDKQLSKLAILQNKQLNEINGTLEDQVEQRTKQLKIALNASERSILALKKAVYNLLIINPYFSGAFAKSVSKAAVDIAQEMGVEKKVVEAISFAGFICEIGMVGLDSKVVTTPFNKLTPAQQDAFFTQSSKAQLILSPATQLQNVTDIIMHQFEYVSGRGFPNNVAGADIPIGAKILSVARDYMRYRTGKIDGIEHSVVDSLDKLANYSGLQYDGSVINVLKKQQLAASEDRFDIGRRSHQIQPGMVLGESLFNENDILILPQGHIFDEDSIAKIKALEKRFKMTLSILI</sequence>
<evidence type="ECO:0000256" key="1">
    <source>
        <dbReference type="PROSITE-ProRule" id="PRU00169"/>
    </source>
</evidence>
<dbReference type="Gene3D" id="3.40.50.2300">
    <property type="match status" value="1"/>
</dbReference>
<dbReference type="InterPro" id="IPR037522">
    <property type="entry name" value="HD_GYP_dom"/>
</dbReference>
<dbReference type="SMART" id="SM00448">
    <property type="entry name" value="REC"/>
    <property type="match status" value="1"/>
</dbReference>
<dbReference type="STRING" id="1121922.GCA_000428905_02488"/>
<feature type="domain" description="HD-GYP" evidence="3">
    <location>
        <begin position="178"/>
        <end position="374"/>
    </location>
</feature>
<dbReference type="Pfam" id="PF13487">
    <property type="entry name" value="HD_5"/>
    <property type="match status" value="1"/>
</dbReference>
<evidence type="ECO:0000259" key="2">
    <source>
        <dbReference type="PROSITE" id="PS50110"/>
    </source>
</evidence>
<evidence type="ECO:0000259" key="3">
    <source>
        <dbReference type="PROSITE" id="PS51832"/>
    </source>
</evidence>
<dbReference type="AlphaFoldDB" id="K6Y2M7"/>
<dbReference type="Pfam" id="PF00072">
    <property type="entry name" value="Response_reg"/>
    <property type="match status" value="1"/>
</dbReference>
<evidence type="ECO:0008006" key="6">
    <source>
        <dbReference type="Google" id="ProtNLM"/>
    </source>
</evidence>
<dbReference type="InterPro" id="IPR001789">
    <property type="entry name" value="Sig_transdc_resp-reg_receiver"/>
</dbReference>
<dbReference type="SUPFAM" id="SSF52172">
    <property type="entry name" value="CheY-like"/>
    <property type="match status" value="1"/>
</dbReference>
<dbReference type="PANTHER" id="PTHR45228">
    <property type="entry name" value="CYCLIC DI-GMP PHOSPHODIESTERASE TM_0186-RELATED"/>
    <property type="match status" value="1"/>
</dbReference>
<dbReference type="OrthoDB" id="9802066at2"/>
<keyword evidence="1" id="KW-0597">Phosphoprotein</keyword>
<feature type="modified residue" description="4-aspartylphosphate" evidence="1">
    <location>
        <position position="64"/>
    </location>
</feature>
<dbReference type="InterPro" id="IPR011006">
    <property type="entry name" value="CheY-like_superfamily"/>
</dbReference>
<dbReference type="Proteomes" id="UP000006251">
    <property type="component" value="Unassembled WGS sequence"/>
</dbReference>
<evidence type="ECO:0000313" key="4">
    <source>
        <dbReference type="EMBL" id="GAC27079.1"/>
    </source>
</evidence>
<organism evidence="4 5">
    <name type="scientific">Brumicola pallidula DSM 14239 = ACAM 615</name>
    <dbReference type="NCBI Taxonomy" id="1121922"/>
    <lineage>
        <taxon>Bacteria</taxon>
        <taxon>Pseudomonadati</taxon>
        <taxon>Pseudomonadota</taxon>
        <taxon>Gammaproteobacteria</taxon>
        <taxon>Alteromonadales</taxon>
        <taxon>Alteromonadaceae</taxon>
        <taxon>Brumicola</taxon>
    </lineage>
</organism>
<dbReference type="CDD" id="cd17569">
    <property type="entry name" value="REC_HupR-like"/>
    <property type="match status" value="1"/>
</dbReference>
<dbReference type="PROSITE" id="PS50110">
    <property type="entry name" value="RESPONSE_REGULATORY"/>
    <property type="match status" value="1"/>
</dbReference>
<protein>
    <recommendedName>
        <fullName evidence="6">Response regulator</fullName>
    </recommendedName>
</protein>
<name>K6Y2M7_9ALTE</name>
<feature type="domain" description="Response regulatory" evidence="2">
    <location>
        <begin position="15"/>
        <end position="130"/>
    </location>
</feature>
<comment type="caution">
    <text evidence="4">The sequence shown here is derived from an EMBL/GenBank/DDBJ whole genome shotgun (WGS) entry which is preliminary data.</text>
</comment>